<evidence type="ECO:0000256" key="1">
    <source>
        <dbReference type="ARBA" id="ARBA00022723"/>
    </source>
</evidence>
<feature type="domain" description="RPA-interacting protein C-terminal" evidence="5">
    <location>
        <begin position="87"/>
        <end position="169"/>
    </location>
</feature>
<dbReference type="GO" id="GO:0006606">
    <property type="term" value="P:protein import into nucleus"/>
    <property type="evidence" value="ECO:0007669"/>
    <property type="project" value="TreeGrafter"/>
</dbReference>
<keyword evidence="2" id="KW-0863">Zinc-finger</keyword>
<dbReference type="STRING" id="2880.D8LF43"/>
<keyword evidence="3" id="KW-0862">Zinc</keyword>
<evidence type="ECO:0000256" key="4">
    <source>
        <dbReference type="SAM" id="MobiDB-lite"/>
    </source>
</evidence>
<dbReference type="InterPro" id="IPR028156">
    <property type="entry name" value="RIP"/>
</dbReference>
<evidence type="ECO:0000259" key="5">
    <source>
        <dbReference type="Pfam" id="PF14768"/>
    </source>
</evidence>
<dbReference type="AlphaFoldDB" id="D8LF43"/>
<feature type="region of interest" description="Disordered" evidence="4">
    <location>
        <begin position="1"/>
        <end position="21"/>
    </location>
</feature>
<name>D8LF43_ECTSI</name>
<evidence type="ECO:0000256" key="2">
    <source>
        <dbReference type="ARBA" id="ARBA00022771"/>
    </source>
</evidence>
<keyword evidence="7" id="KW-1185">Reference proteome</keyword>
<dbReference type="PANTHER" id="PTHR31742">
    <property type="entry name" value="RPA-INTERACTING PROTEIN RPAIN"/>
    <property type="match status" value="1"/>
</dbReference>
<dbReference type="InterPro" id="IPR028159">
    <property type="entry name" value="RPA_interact_C_dom"/>
</dbReference>
<dbReference type="OrthoDB" id="435311at2759"/>
<dbReference type="GO" id="GO:0005634">
    <property type="term" value="C:nucleus"/>
    <property type="evidence" value="ECO:0007669"/>
    <property type="project" value="TreeGrafter"/>
</dbReference>
<gene>
    <name evidence="6" type="ORF">Esi_0141_0019</name>
</gene>
<dbReference type="Pfam" id="PF14768">
    <property type="entry name" value="RPA_interact_C"/>
    <property type="match status" value="1"/>
</dbReference>
<dbReference type="OMA" id="EAFERWK"/>
<organism evidence="6 7">
    <name type="scientific">Ectocarpus siliculosus</name>
    <name type="common">Brown alga</name>
    <name type="synonym">Conferva siliculosa</name>
    <dbReference type="NCBI Taxonomy" id="2880"/>
    <lineage>
        <taxon>Eukaryota</taxon>
        <taxon>Sar</taxon>
        <taxon>Stramenopiles</taxon>
        <taxon>Ochrophyta</taxon>
        <taxon>PX clade</taxon>
        <taxon>Phaeophyceae</taxon>
        <taxon>Ectocarpales</taxon>
        <taxon>Ectocarpaceae</taxon>
        <taxon>Ectocarpus</taxon>
    </lineage>
</organism>
<evidence type="ECO:0000313" key="7">
    <source>
        <dbReference type="Proteomes" id="UP000002630"/>
    </source>
</evidence>
<evidence type="ECO:0000313" key="6">
    <source>
        <dbReference type="EMBL" id="CBN78641.1"/>
    </source>
</evidence>
<dbReference type="GO" id="GO:0008270">
    <property type="term" value="F:zinc ion binding"/>
    <property type="evidence" value="ECO:0007669"/>
    <property type="project" value="UniProtKB-KW"/>
</dbReference>
<proteinExistence type="predicted"/>
<evidence type="ECO:0000256" key="3">
    <source>
        <dbReference type="ARBA" id="ARBA00022833"/>
    </source>
</evidence>
<dbReference type="EMBL" id="FN649741">
    <property type="protein sequence ID" value="CBN78641.1"/>
    <property type="molecule type" value="Genomic_DNA"/>
</dbReference>
<dbReference type="EMBL" id="FN648007">
    <property type="protein sequence ID" value="CBN78641.1"/>
    <property type="molecule type" value="Genomic_DNA"/>
</dbReference>
<reference evidence="6 7" key="1">
    <citation type="journal article" date="2010" name="Nature">
        <title>The Ectocarpus genome and the independent evolution of multicellularity in brown algae.</title>
        <authorList>
            <person name="Cock J.M."/>
            <person name="Sterck L."/>
            <person name="Rouze P."/>
            <person name="Scornet D."/>
            <person name="Allen A.E."/>
            <person name="Amoutzias G."/>
            <person name="Anthouard V."/>
            <person name="Artiguenave F."/>
            <person name="Aury J.M."/>
            <person name="Badger J.H."/>
            <person name="Beszteri B."/>
            <person name="Billiau K."/>
            <person name="Bonnet E."/>
            <person name="Bothwell J.H."/>
            <person name="Bowler C."/>
            <person name="Boyen C."/>
            <person name="Brownlee C."/>
            <person name="Carrano C.J."/>
            <person name="Charrier B."/>
            <person name="Cho G.Y."/>
            <person name="Coelho S.M."/>
            <person name="Collen J."/>
            <person name="Corre E."/>
            <person name="Da Silva C."/>
            <person name="Delage L."/>
            <person name="Delaroque N."/>
            <person name="Dittami S.M."/>
            <person name="Doulbeau S."/>
            <person name="Elias M."/>
            <person name="Farnham G."/>
            <person name="Gachon C.M."/>
            <person name="Gschloessl B."/>
            <person name="Heesch S."/>
            <person name="Jabbari K."/>
            <person name="Jubin C."/>
            <person name="Kawai H."/>
            <person name="Kimura K."/>
            <person name="Kloareg B."/>
            <person name="Kupper F.C."/>
            <person name="Lang D."/>
            <person name="Le Bail A."/>
            <person name="Leblanc C."/>
            <person name="Lerouge P."/>
            <person name="Lohr M."/>
            <person name="Lopez P.J."/>
            <person name="Martens C."/>
            <person name="Maumus F."/>
            <person name="Michel G."/>
            <person name="Miranda-Saavedra D."/>
            <person name="Morales J."/>
            <person name="Moreau H."/>
            <person name="Motomura T."/>
            <person name="Nagasato C."/>
            <person name="Napoli C.A."/>
            <person name="Nelson D.R."/>
            <person name="Nyvall-Collen P."/>
            <person name="Peters A.F."/>
            <person name="Pommier C."/>
            <person name="Potin P."/>
            <person name="Poulain J."/>
            <person name="Quesneville H."/>
            <person name="Read B."/>
            <person name="Rensing S.A."/>
            <person name="Ritter A."/>
            <person name="Rousvoal S."/>
            <person name="Samanta M."/>
            <person name="Samson G."/>
            <person name="Schroeder D.C."/>
            <person name="Segurens B."/>
            <person name="Strittmatter M."/>
            <person name="Tonon T."/>
            <person name="Tregear J.W."/>
            <person name="Valentin K."/>
            <person name="von Dassow P."/>
            <person name="Yamagishi T."/>
            <person name="Van de Peer Y."/>
            <person name="Wincker P."/>
        </authorList>
    </citation>
    <scope>NUCLEOTIDE SEQUENCE [LARGE SCALE GENOMIC DNA]</scope>
    <source>
        <strain evidence="7">Ec32 / CCAP1310/4</strain>
    </source>
</reference>
<dbReference type="InParanoid" id="D8LF43"/>
<keyword evidence="1" id="KW-0479">Metal-binding</keyword>
<protein>
    <recommendedName>
        <fullName evidence="5">RPA-interacting protein C-terminal domain-containing protein</fullName>
    </recommendedName>
</protein>
<sequence>MVDEDELGWGDGGGAEDDCDEEHLLSPDEYLEMMQYIEEACKEEDFRAEAAVLEDYELTRRLEEEEVEYAVASLDDINGNGQDDAVLCPVCKRDYLLHPGPPSASIVCACGFRLDTGGDRLGLEHFKQQLADTYSEHSTACSAEPSFVVEGAPGFDVLWSSCDGCGFARVVL</sequence>
<accession>D8LF43</accession>
<dbReference type="Proteomes" id="UP000002630">
    <property type="component" value="Linkage Group LG16"/>
</dbReference>
<dbReference type="PANTHER" id="PTHR31742:SF1">
    <property type="entry name" value="RPA-INTERACTING PROTEIN"/>
    <property type="match status" value="1"/>
</dbReference>